<feature type="transmembrane region" description="Helical" evidence="1">
    <location>
        <begin position="203"/>
        <end position="222"/>
    </location>
</feature>
<name>U5WJB1_MYCKA</name>
<accession>U5WJB1</accession>
<dbReference type="InterPro" id="IPR021315">
    <property type="entry name" value="Gap/Sap"/>
</dbReference>
<evidence type="ECO:0000313" key="3">
    <source>
        <dbReference type="Proteomes" id="UP000017786"/>
    </source>
</evidence>
<evidence type="ECO:0000256" key="1">
    <source>
        <dbReference type="SAM" id="Phobius"/>
    </source>
</evidence>
<dbReference type="AlphaFoldDB" id="U5WJB1"/>
<evidence type="ECO:0000313" key="2">
    <source>
        <dbReference type="EMBL" id="AGZ49037.1"/>
    </source>
</evidence>
<organism evidence="2 3">
    <name type="scientific">Mycobacterium kansasii ATCC 12478</name>
    <dbReference type="NCBI Taxonomy" id="557599"/>
    <lineage>
        <taxon>Bacteria</taxon>
        <taxon>Bacillati</taxon>
        <taxon>Actinomycetota</taxon>
        <taxon>Actinomycetes</taxon>
        <taxon>Mycobacteriales</taxon>
        <taxon>Mycobacteriaceae</taxon>
        <taxon>Mycobacterium</taxon>
    </lineage>
</organism>
<dbReference type="HOGENOM" id="CLU_1276462_0_0_11"/>
<evidence type="ECO:0008006" key="4">
    <source>
        <dbReference type="Google" id="ProtNLM"/>
    </source>
</evidence>
<keyword evidence="1" id="KW-0472">Membrane</keyword>
<keyword evidence="1" id="KW-0812">Transmembrane</keyword>
<dbReference type="KEGG" id="mkn:MKAN_01030"/>
<proteinExistence type="predicted"/>
<feature type="transmembrane region" description="Helical" evidence="1">
    <location>
        <begin position="159"/>
        <end position="183"/>
    </location>
</feature>
<protein>
    <recommendedName>
        <fullName evidence="4">Gap protein</fullName>
    </recommendedName>
</protein>
<sequence length="228" mass="24616">MTAMWSSLIPLILGGVLEPIEIAITIMLLGTPSHLRTAGAWVGGHIGTRLLQGLIFGTILHWGTRARSTDATHPHHWIVSTVLLVVALLFLVTAARELLSDDDPEAPPPKWMTMLTTATPTKAFFIGAGVITVSVKTWVFTLAAISVIGNAGLPRAANIASYIAFVLLAMSANLLIIAMAALFPTQSRTLLDRILRWLQDNNRPIMVVVGTVFGLWFGWKALHGLGIL</sequence>
<keyword evidence="1" id="KW-1133">Transmembrane helix</keyword>
<feature type="transmembrane region" description="Helical" evidence="1">
    <location>
        <begin position="76"/>
        <end position="95"/>
    </location>
</feature>
<gene>
    <name evidence="2" type="ORF">MKAN_01030</name>
</gene>
<dbReference type="Proteomes" id="UP000017786">
    <property type="component" value="Chromosome"/>
</dbReference>
<reference evidence="2 3" key="1">
    <citation type="submission" date="2013-10" db="EMBL/GenBank/DDBJ databases">
        <title>Genome sequence of Mycobacterium kansasii.</title>
        <authorList>
            <consortium name="McGill University Mycobacterium genome consortium"/>
            <person name="Veyrier F.J."/>
            <person name="Behr M.A."/>
        </authorList>
    </citation>
    <scope>NUCLEOTIDE SEQUENCE [LARGE SCALE GENOMIC DNA]</scope>
    <source>
        <strain evidence="2 3">ATCC 12478</strain>
    </source>
</reference>
<feature type="transmembrane region" description="Helical" evidence="1">
    <location>
        <begin position="46"/>
        <end position="64"/>
    </location>
</feature>
<dbReference type="Pfam" id="PF11139">
    <property type="entry name" value="SfLAP"/>
    <property type="match status" value="1"/>
</dbReference>
<dbReference type="EMBL" id="CP006835">
    <property type="protein sequence ID" value="AGZ49037.1"/>
    <property type="molecule type" value="Genomic_DNA"/>
</dbReference>
<dbReference type="eggNOG" id="ENOG5032QW6">
    <property type="taxonomic scope" value="Bacteria"/>
</dbReference>